<evidence type="ECO:0000313" key="2">
    <source>
        <dbReference type="EMBL" id="MDV6233857.1"/>
    </source>
</evidence>
<evidence type="ECO:0000313" key="3">
    <source>
        <dbReference type="Proteomes" id="UP001185899"/>
    </source>
</evidence>
<accession>A0ABU4B5U1</accession>
<evidence type="ECO:0000256" key="1">
    <source>
        <dbReference type="SAM" id="Phobius"/>
    </source>
</evidence>
<proteinExistence type="predicted"/>
<dbReference type="RefSeq" id="WP_094640899.1">
    <property type="nucleotide sequence ID" value="NZ_JAWLKE010000013.1"/>
</dbReference>
<sequence length="64" mass="7104">MKYNYSGPWPIFAVLGVIVCWVLFQVVALDASVGRAIASPINLFALMSAGFLTIGYAQKRRRRV</sequence>
<dbReference type="EMBL" id="JAWLKE010000013">
    <property type="protein sequence ID" value="MDV6233857.1"/>
    <property type="molecule type" value="Genomic_DNA"/>
</dbReference>
<comment type="caution">
    <text evidence="2">The sequence shown here is derived from an EMBL/GenBank/DDBJ whole genome shotgun (WGS) entry which is preliminary data.</text>
</comment>
<feature type="transmembrane region" description="Helical" evidence="1">
    <location>
        <begin position="37"/>
        <end position="57"/>
    </location>
</feature>
<protein>
    <submittedName>
        <fullName evidence="2">Uncharacterized protein</fullName>
    </submittedName>
</protein>
<keyword evidence="1" id="KW-1133">Transmembrane helix</keyword>
<name>A0ABU4B5U1_9NOCA</name>
<feature type="transmembrane region" description="Helical" evidence="1">
    <location>
        <begin position="12"/>
        <end position="31"/>
    </location>
</feature>
<keyword evidence="1" id="KW-0472">Membrane</keyword>
<organism evidence="2 3">
    <name type="scientific">Rhodococcus cercidiphylli</name>
    <dbReference type="NCBI Taxonomy" id="489916"/>
    <lineage>
        <taxon>Bacteria</taxon>
        <taxon>Bacillati</taxon>
        <taxon>Actinomycetota</taxon>
        <taxon>Actinomycetes</taxon>
        <taxon>Mycobacteriales</taxon>
        <taxon>Nocardiaceae</taxon>
        <taxon>Rhodococcus</taxon>
    </lineage>
</organism>
<keyword evidence="1" id="KW-0812">Transmembrane</keyword>
<reference evidence="2 3" key="1">
    <citation type="submission" date="2023-10" db="EMBL/GenBank/DDBJ databases">
        <title>Development of a sustainable strategy for remediation of hydrocarbon-contaminated territories based on the waste exchange concept.</title>
        <authorList>
            <person name="Krivoruchko A."/>
        </authorList>
    </citation>
    <scope>NUCLEOTIDE SEQUENCE [LARGE SCALE GENOMIC DNA]</scope>
    <source>
        <strain evidence="2 3">IEGM 1322</strain>
    </source>
</reference>
<gene>
    <name evidence="2" type="ORF">R3P95_25185</name>
</gene>
<keyword evidence="3" id="KW-1185">Reference proteome</keyword>
<dbReference type="Proteomes" id="UP001185899">
    <property type="component" value="Unassembled WGS sequence"/>
</dbReference>